<keyword evidence="1" id="KW-0732">Signal</keyword>
<dbReference type="SUPFAM" id="SSF50939">
    <property type="entry name" value="Sialidases"/>
    <property type="match status" value="1"/>
</dbReference>
<dbReference type="InterPro" id="IPR000010">
    <property type="entry name" value="Cystatin_dom"/>
</dbReference>
<evidence type="ECO:0000313" key="5">
    <source>
        <dbReference type="Proteomes" id="UP000590740"/>
    </source>
</evidence>
<gene>
    <name evidence="4" type="ORF">HNQ65_004942</name>
</gene>
<evidence type="ECO:0000256" key="1">
    <source>
        <dbReference type="SAM" id="SignalP"/>
    </source>
</evidence>
<accession>A0A7W7YFQ4</accession>
<proteinExistence type="predicted"/>
<dbReference type="GO" id="GO:0004869">
    <property type="term" value="F:cysteine-type endopeptidase inhibitor activity"/>
    <property type="evidence" value="ECO:0007669"/>
    <property type="project" value="InterPro"/>
</dbReference>
<comment type="caution">
    <text evidence="4">The sequence shown here is derived from an EMBL/GenBank/DDBJ whole genome shotgun (WGS) entry which is preliminary data.</text>
</comment>
<dbReference type="SUPFAM" id="SSF54403">
    <property type="entry name" value="Cystatin/monellin"/>
    <property type="match status" value="1"/>
</dbReference>
<dbReference type="CDD" id="cd15482">
    <property type="entry name" value="Sialidase_non-viral"/>
    <property type="match status" value="1"/>
</dbReference>
<dbReference type="PANTHER" id="PTHR43752:SF2">
    <property type="entry name" value="BNR_ASP-BOX REPEAT FAMILY PROTEIN"/>
    <property type="match status" value="1"/>
</dbReference>
<dbReference type="Pfam" id="PF13088">
    <property type="entry name" value="BNR_2"/>
    <property type="match status" value="1"/>
</dbReference>
<organism evidence="4 5">
    <name type="scientific">Prosthecobacter vanneervenii</name>
    <dbReference type="NCBI Taxonomy" id="48466"/>
    <lineage>
        <taxon>Bacteria</taxon>
        <taxon>Pseudomonadati</taxon>
        <taxon>Verrucomicrobiota</taxon>
        <taxon>Verrucomicrobiia</taxon>
        <taxon>Verrucomicrobiales</taxon>
        <taxon>Verrucomicrobiaceae</taxon>
        <taxon>Prosthecobacter</taxon>
    </lineage>
</organism>
<keyword evidence="5" id="KW-1185">Reference proteome</keyword>
<name>A0A7W7YFQ4_9BACT</name>
<dbReference type="Proteomes" id="UP000590740">
    <property type="component" value="Unassembled WGS sequence"/>
</dbReference>
<protein>
    <submittedName>
        <fullName evidence="4">Putative neuraminidase</fullName>
    </submittedName>
</protein>
<feature type="chain" id="PRO_5031307394" evidence="1">
    <location>
        <begin position="22"/>
        <end position="442"/>
    </location>
</feature>
<dbReference type="RefSeq" id="WP_184344006.1">
    <property type="nucleotide sequence ID" value="NZ_JACHIG010000015.1"/>
</dbReference>
<feature type="domain" description="Cystatin" evidence="3">
    <location>
        <begin position="39"/>
        <end position="103"/>
    </location>
</feature>
<dbReference type="InterPro" id="IPR036278">
    <property type="entry name" value="Sialidase_sf"/>
</dbReference>
<dbReference type="AlphaFoldDB" id="A0A7W7YFQ4"/>
<feature type="signal peptide" evidence="1">
    <location>
        <begin position="1"/>
        <end position="21"/>
    </location>
</feature>
<dbReference type="Gene3D" id="3.10.450.10">
    <property type="match status" value="1"/>
</dbReference>
<reference evidence="4 5" key="1">
    <citation type="submission" date="2020-08" db="EMBL/GenBank/DDBJ databases">
        <title>Genomic Encyclopedia of Type Strains, Phase IV (KMG-IV): sequencing the most valuable type-strain genomes for metagenomic binning, comparative biology and taxonomic classification.</title>
        <authorList>
            <person name="Goeker M."/>
        </authorList>
    </citation>
    <scope>NUCLEOTIDE SEQUENCE [LARGE SCALE GENOMIC DNA]</scope>
    <source>
        <strain evidence="4 5">DSM 12252</strain>
    </source>
</reference>
<dbReference type="Gene3D" id="2.120.10.10">
    <property type="match status" value="1"/>
</dbReference>
<dbReference type="Pfam" id="PF16845">
    <property type="entry name" value="SQAPI"/>
    <property type="match status" value="1"/>
</dbReference>
<sequence length="442" mass="48565">MKFAPLLYLAIFLLIQCDLHAQIPGGFSALSPRDKEALAAAAFAVKTKDPKLKLEGIASGESQVVAGLNFKLVLNVLDGSTPKQAAVVVWHKLDRSHELTSWEWLGAAKPQPGVLKTEYIYDTGPYPSVHATTIVETPTGMVSAWFGGTAEKNPDVCIWVSRLVDGKWTESVETANGVQPDGTRHPTWNPVLFQPRNAPLMLFYKVGPSPSTWWGELKTSTDGGKTWSATQKLPKGIFGPIKNKPVQLPNGDILCPTSNETDTKPSAWAIYFERTSDLGKTWQRTELLHDGLKVSAIQPSILFLGGEKIEAVGRTRQGKVFQIASDDLGKTWGEISLTELPNPNSGTDAVTLKDGRHLLIYNHTAKGRSPLNLAVSKNGKVWEAALVLEDEPKREFSYPAIIQTSDGLVHITYTWKRQKAKHVVIDPAKLELKPIVNGQWPQ</sequence>
<dbReference type="InterPro" id="IPR018073">
    <property type="entry name" value="Prot_inh_cystat_CS"/>
</dbReference>
<dbReference type="EMBL" id="JACHIG010000015">
    <property type="protein sequence ID" value="MBB5035332.1"/>
    <property type="molecule type" value="Genomic_DNA"/>
</dbReference>
<dbReference type="PANTHER" id="PTHR43752">
    <property type="entry name" value="BNR/ASP-BOX REPEAT FAMILY PROTEIN"/>
    <property type="match status" value="1"/>
</dbReference>
<dbReference type="InterPro" id="IPR046350">
    <property type="entry name" value="Cystatin_sf"/>
</dbReference>
<dbReference type="PROSITE" id="PS00287">
    <property type="entry name" value="CYSTATIN"/>
    <property type="match status" value="1"/>
</dbReference>
<evidence type="ECO:0000259" key="3">
    <source>
        <dbReference type="Pfam" id="PF16845"/>
    </source>
</evidence>
<evidence type="ECO:0000313" key="4">
    <source>
        <dbReference type="EMBL" id="MBB5035332.1"/>
    </source>
</evidence>
<dbReference type="InterPro" id="IPR011040">
    <property type="entry name" value="Sialidase"/>
</dbReference>
<evidence type="ECO:0000259" key="2">
    <source>
        <dbReference type="Pfam" id="PF13088"/>
    </source>
</evidence>
<feature type="domain" description="Sialidase" evidence="2">
    <location>
        <begin position="141"/>
        <end position="411"/>
    </location>
</feature>